<dbReference type="EMBL" id="JBJQOH010000004">
    <property type="protein sequence ID" value="KAL3688333.1"/>
    <property type="molecule type" value="Genomic_DNA"/>
</dbReference>
<evidence type="ECO:0000313" key="2">
    <source>
        <dbReference type="EMBL" id="KAL3688333.1"/>
    </source>
</evidence>
<accession>A0ABD3HA79</accession>
<name>A0ABD3HA79_9MARC</name>
<evidence type="ECO:0000313" key="3">
    <source>
        <dbReference type="Proteomes" id="UP001633002"/>
    </source>
</evidence>
<feature type="compositionally biased region" description="Basic and acidic residues" evidence="1">
    <location>
        <begin position="49"/>
        <end position="73"/>
    </location>
</feature>
<dbReference type="Proteomes" id="UP001633002">
    <property type="component" value="Unassembled WGS sequence"/>
</dbReference>
<evidence type="ECO:0000256" key="1">
    <source>
        <dbReference type="SAM" id="MobiDB-lite"/>
    </source>
</evidence>
<comment type="caution">
    <text evidence="2">The sequence shown here is derived from an EMBL/GenBank/DDBJ whole genome shotgun (WGS) entry which is preliminary data.</text>
</comment>
<dbReference type="AlphaFoldDB" id="A0ABD3HA79"/>
<sequence>MEIEGRITRTSTEPRWQRMMKSLQEVSRLIEEDGSRPPVALDSAAHTTRNRDRARDDTRELVAARSTDETETRKDLRELREALQKLEEVTTDSGIIPNMSVHEYIDFERVHELENQLSLEELADLQAVGDSDLQEELDPDDDGEREPAVTVRELFQACNTIQKFLEQSYNDTSKFGSKAKILHEEICSTAADRLIQSEITSYFSPE</sequence>
<proteinExistence type="predicted"/>
<organism evidence="2 3">
    <name type="scientific">Riccia sorocarpa</name>
    <dbReference type="NCBI Taxonomy" id="122646"/>
    <lineage>
        <taxon>Eukaryota</taxon>
        <taxon>Viridiplantae</taxon>
        <taxon>Streptophyta</taxon>
        <taxon>Embryophyta</taxon>
        <taxon>Marchantiophyta</taxon>
        <taxon>Marchantiopsida</taxon>
        <taxon>Marchantiidae</taxon>
        <taxon>Marchantiales</taxon>
        <taxon>Ricciaceae</taxon>
        <taxon>Riccia</taxon>
    </lineage>
</organism>
<keyword evidence="3" id="KW-1185">Reference proteome</keyword>
<feature type="region of interest" description="Disordered" evidence="1">
    <location>
        <begin position="30"/>
        <end position="73"/>
    </location>
</feature>
<reference evidence="2 3" key="1">
    <citation type="submission" date="2024-09" db="EMBL/GenBank/DDBJ databases">
        <title>Chromosome-scale assembly of Riccia sorocarpa.</title>
        <authorList>
            <person name="Paukszto L."/>
        </authorList>
    </citation>
    <scope>NUCLEOTIDE SEQUENCE [LARGE SCALE GENOMIC DNA]</scope>
    <source>
        <strain evidence="2">LP-2024</strain>
        <tissue evidence="2">Aerial parts of the thallus</tissue>
    </source>
</reference>
<protein>
    <submittedName>
        <fullName evidence="2">Uncharacterized protein</fullName>
    </submittedName>
</protein>
<gene>
    <name evidence="2" type="ORF">R1sor_014642</name>
</gene>